<accession>A0ABU6VLY7</accession>
<evidence type="ECO:0000256" key="1">
    <source>
        <dbReference type="SAM" id="SignalP"/>
    </source>
</evidence>
<keyword evidence="1" id="KW-0732">Signal</keyword>
<feature type="signal peptide" evidence="1">
    <location>
        <begin position="1"/>
        <end position="23"/>
    </location>
</feature>
<keyword evidence="3" id="KW-1185">Reference proteome</keyword>
<evidence type="ECO:0000313" key="2">
    <source>
        <dbReference type="EMBL" id="MED6173183.1"/>
    </source>
</evidence>
<sequence>MTRKLSIVMFCMLVLLLIADTNAETYASTIEAPSPSSGSLVRMALRKEAFNRKIVHRGVMTGVQRRITRSHVYSTATSAVQNACVFLQELSATKKFALAITIGRPKLEVQNAHDSTFTNSSFKLNAMFCHLATTPIIFSIKF</sequence>
<evidence type="ECO:0000313" key="3">
    <source>
        <dbReference type="Proteomes" id="UP001341840"/>
    </source>
</evidence>
<organism evidence="2 3">
    <name type="scientific">Stylosanthes scabra</name>
    <dbReference type="NCBI Taxonomy" id="79078"/>
    <lineage>
        <taxon>Eukaryota</taxon>
        <taxon>Viridiplantae</taxon>
        <taxon>Streptophyta</taxon>
        <taxon>Embryophyta</taxon>
        <taxon>Tracheophyta</taxon>
        <taxon>Spermatophyta</taxon>
        <taxon>Magnoliopsida</taxon>
        <taxon>eudicotyledons</taxon>
        <taxon>Gunneridae</taxon>
        <taxon>Pentapetalae</taxon>
        <taxon>rosids</taxon>
        <taxon>fabids</taxon>
        <taxon>Fabales</taxon>
        <taxon>Fabaceae</taxon>
        <taxon>Papilionoideae</taxon>
        <taxon>50 kb inversion clade</taxon>
        <taxon>dalbergioids sensu lato</taxon>
        <taxon>Dalbergieae</taxon>
        <taxon>Pterocarpus clade</taxon>
        <taxon>Stylosanthes</taxon>
    </lineage>
</organism>
<gene>
    <name evidence="2" type="ORF">PIB30_056876</name>
</gene>
<reference evidence="2 3" key="1">
    <citation type="journal article" date="2023" name="Plants (Basel)">
        <title>Bridging the Gap: Combining Genomics and Transcriptomics Approaches to Understand Stylosanthes scabra, an Orphan Legume from the Brazilian Caatinga.</title>
        <authorList>
            <person name="Ferreira-Neto J.R.C."/>
            <person name="da Silva M.D."/>
            <person name="Binneck E."/>
            <person name="de Melo N.F."/>
            <person name="da Silva R.H."/>
            <person name="de Melo A.L.T.M."/>
            <person name="Pandolfi V."/>
            <person name="Bustamante F.O."/>
            <person name="Brasileiro-Vidal A.C."/>
            <person name="Benko-Iseppon A.M."/>
        </authorList>
    </citation>
    <scope>NUCLEOTIDE SEQUENCE [LARGE SCALE GENOMIC DNA]</scope>
    <source>
        <tissue evidence="2">Leaves</tissue>
    </source>
</reference>
<name>A0ABU6VLY7_9FABA</name>
<dbReference type="EMBL" id="JASCZI010151494">
    <property type="protein sequence ID" value="MED6173183.1"/>
    <property type="molecule type" value="Genomic_DNA"/>
</dbReference>
<feature type="chain" id="PRO_5045176244" evidence="1">
    <location>
        <begin position="24"/>
        <end position="142"/>
    </location>
</feature>
<comment type="caution">
    <text evidence="2">The sequence shown here is derived from an EMBL/GenBank/DDBJ whole genome shotgun (WGS) entry which is preliminary data.</text>
</comment>
<proteinExistence type="predicted"/>
<protein>
    <submittedName>
        <fullName evidence="2">Uncharacterized protein</fullName>
    </submittedName>
</protein>
<dbReference type="Proteomes" id="UP001341840">
    <property type="component" value="Unassembled WGS sequence"/>
</dbReference>